<evidence type="ECO:0000256" key="2">
    <source>
        <dbReference type="ARBA" id="ARBA00022917"/>
    </source>
</evidence>
<comment type="similarity">
    <text evidence="1">Belongs to the prokaryotic/mitochondrial release factor family.</text>
</comment>
<dbReference type="InterPro" id="IPR000352">
    <property type="entry name" value="Pep_chain_release_fac_I"/>
</dbReference>
<dbReference type="SUPFAM" id="SSF75620">
    <property type="entry name" value="Release factor"/>
    <property type="match status" value="1"/>
</dbReference>
<gene>
    <name evidence="4" type="ORF">HK100_012853</name>
</gene>
<dbReference type="Pfam" id="PF00472">
    <property type="entry name" value="RF-1"/>
    <property type="match status" value="1"/>
</dbReference>
<dbReference type="InterPro" id="IPR005139">
    <property type="entry name" value="PCRF"/>
</dbReference>
<organism evidence="4 5">
    <name type="scientific">Physocladia obscura</name>
    <dbReference type="NCBI Taxonomy" id="109957"/>
    <lineage>
        <taxon>Eukaryota</taxon>
        <taxon>Fungi</taxon>
        <taxon>Fungi incertae sedis</taxon>
        <taxon>Chytridiomycota</taxon>
        <taxon>Chytridiomycota incertae sedis</taxon>
        <taxon>Chytridiomycetes</taxon>
        <taxon>Chytridiales</taxon>
        <taxon>Chytriomycetaceae</taxon>
        <taxon>Physocladia</taxon>
    </lineage>
</organism>
<dbReference type="InterPro" id="IPR045853">
    <property type="entry name" value="Pep_chain_release_fac_I_sf"/>
</dbReference>
<dbReference type="NCBIfam" id="TIGR00020">
    <property type="entry name" value="prfB"/>
    <property type="match status" value="1"/>
</dbReference>
<dbReference type="SMART" id="SM00937">
    <property type="entry name" value="PCRF"/>
    <property type="match status" value="1"/>
</dbReference>
<dbReference type="PANTHER" id="PTHR43116">
    <property type="entry name" value="PEPTIDE CHAIN RELEASE FACTOR 2"/>
    <property type="match status" value="1"/>
</dbReference>
<proteinExistence type="inferred from homology"/>
<dbReference type="GO" id="GO:0032543">
    <property type="term" value="P:mitochondrial translation"/>
    <property type="evidence" value="ECO:0007669"/>
    <property type="project" value="UniProtKB-ARBA"/>
</dbReference>
<protein>
    <recommendedName>
        <fullName evidence="3">Prokaryotic-type class I peptide chain release factors domain-containing protein</fullName>
    </recommendedName>
</protein>
<sequence length="290" mass="32366">MAKEEKDAELFADIQNDLEELKHELEKFSMQIMMTGPSDKSSCFLEIRPGSGGTEACDFVAMLARMYEMWGINEGYKVTILDQVKGDIAGFKSITIQFAGEYAYGWCKYETGVHRLVRISKFSEAKRQTSFAAVHVFPLDTAAADSNAQSFLGLDIPASDLKVETMRSQGAGGQHVNKTDSAVRLTHVPSGIVVACQSERSQHQNKATALQMLRSRLQQKHNAEQAQLKAETYASLPENAWGNQMRSYVLQPYQMIKDLRTGFERSDVANVLDGDLQSMLEASVLFFNKK</sequence>
<dbReference type="GO" id="GO:0016149">
    <property type="term" value="F:translation release factor activity, codon specific"/>
    <property type="evidence" value="ECO:0007669"/>
    <property type="project" value="InterPro"/>
</dbReference>
<keyword evidence="2" id="KW-0648">Protein biosynthesis</keyword>
<evidence type="ECO:0000259" key="3">
    <source>
        <dbReference type="PROSITE" id="PS00745"/>
    </source>
</evidence>
<accession>A0AAD5T0K4</accession>
<dbReference type="AlphaFoldDB" id="A0AAD5T0K4"/>
<dbReference type="Pfam" id="PF03462">
    <property type="entry name" value="PCRF"/>
    <property type="match status" value="1"/>
</dbReference>
<dbReference type="Proteomes" id="UP001211907">
    <property type="component" value="Unassembled WGS sequence"/>
</dbReference>
<dbReference type="FunFam" id="3.30.160.20:FF:000004">
    <property type="entry name" value="Peptide chain release factor 1"/>
    <property type="match status" value="1"/>
</dbReference>
<reference evidence="4" key="1">
    <citation type="submission" date="2020-05" db="EMBL/GenBank/DDBJ databases">
        <title>Phylogenomic resolution of chytrid fungi.</title>
        <authorList>
            <person name="Stajich J.E."/>
            <person name="Amses K."/>
            <person name="Simmons R."/>
            <person name="Seto K."/>
            <person name="Myers J."/>
            <person name="Bonds A."/>
            <person name="Quandt C.A."/>
            <person name="Barry K."/>
            <person name="Liu P."/>
            <person name="Grigoriev I."/>
            <person name="Longcore J.E."/>
            <person name="James T.Y."/>
        </authorList>
    </citation>
    <scope>NUCLEOTIDE SEQUENCE</scope>
    <source>
        <strain evidence="4">JEL0513</strain>
    </source>
</reference>
<dbReference type="Gene3D" id="3.30.160.20">
    <property type="match status" value="1"/>
</dbReference>
<dbReference type="Gene3D" id="3.30.70.1660">
    <property type="match status" value="1"/>
</dbReference>
<dbReference type="PROSITE" id="PS00745">
    <property type="entry name" value="RF_PROK_I"/>
    <property type="match status" value="1"/>
</dbReference>
<dbReference type="GO" id="GO:0005739">
    <property type="term" value="C:mitochondrion"/>
    <property type="evidence" value="ECO:0007669"/>
    <property type="project" value="GOC"/>
</dbReference>
<keyword evidence="5" id="KW-1185">Reference proteome</keyword>
<feature type="domain" description="Prokaryotic-type class I peptide chain release factors" evidence="3">
    <location>
        <begin position="167"/>
        <end position="183"/>
    </location>
</feature>
<dbReference type="EMBL" id="JADGJH010000977">
    <property type="protein sequence ID" value="KAJ3120292.1"/>
    <property type="molecule type" value="Genomic_DNA"/>
</dbReference>
<dbReference type="InterPro" id="IPR004374">
    <property type="entry name" value="PrfB"/>
</dbReference>
<dbReference type="PANTHER" id="PTHR43116:SF3">
    <property type="entry name" value="CLASS I PEPTIDE CHAIN RELEASE FACTOR"/>
    <property type="match status" value="1"/>
</dbReference>
<name>A0AAD5T0K4_9FUNG</name>
<evidence type="ECO:0000313" key="5">
    <source>
        <dbReference type="Proteomes" id="UP001211907"/>
    </source>
</evidence>
<comment type="caution">
    <text evidence="4">The sequence shown here is derived from an EMBL/GenBank/DDBJ whole genome shotgun (WGS) entry which is preliminary data.</text>
</comment>
<evidence type="ECO:0000313" key="4">
    <source>
        <dbReference type="EMBL" id="KAJ3120292.1"/>
    </source>
</evidence>
<evidence type="ECO:0000256" key="1">
    <source>
        <dbReference type="ARBA" id="ARBA00010835"/>
    </source>
</evidence>